<feature type="domain" description="Hemerythrin-like" evidence="2">
    <location>
        <begin position="18"/>
        <end position="147"/>
    </location>
</feature>
<dbReference type="InterPro" id="IPR025363">
    <property type="entry name" value="DUF4267"/>
</dbReference>
<dbReference type="EMBL" id="JBHTGP010000013">
    <property type="protein sequence ID" value="MFD0688080.1"/>
    <property type="molecule type" value="Genomic_DNA"/>
</dbReference>
<evidence type="ECO:0000259" key="2">
    <source>
        <dbReference type="Pfam" id="PF01814"/>
    </source>
</evidence>
<keyword evidence="4" id="KW-1185">Reference proteome</keyword>
<evidence type="ECO:0000313" key="3">
    <source>
        <dbReference type="EMBL" id="MFD0688080.1"/>
    </source>
</evidence>
<evidence type="ECO:0000256" key="1">
    <source>
        <dbReference type="SAM" id="Phobius"/>
    </source>
</evidence>
<organism evidence="3 4">
    <name type="scientific">Actinomadura fibrosa</name>
    <dbReference type="NCBI Taxonomy" id="111802"/>
    <lineage>
        <taxon>Bacteria</taxon>
        <taxon>Bacillati</taxon>
        <taxon>Actinomycetota</taxon>
        <taxon>Actinomycetes</taxon>
        <taxon>Streptosporangiales</taxon>
        <taxon>Thermomonosporaceae</taxon>
        <taxon>Actinomadura</taxon>
    </lineage>
</organism>
<protein>
    <submittedName>
        <fullName evidence="3">DUF4267 domain-containing protein</fullName>
    </submittedName>
</protein>
<dbReference type="Pfam" id="PF14087">
    <property type="entry name" value="DUF4267"/>
    <property type="match status" value="1"/>
</dbReference>
<feature type="transmembrane region" description="Helical" evidence="1">
    <location>
        <begin position="296"/>
        <end position="317"/>
    </location>
</feature>
<reference evidence="4" key="1">
    <citation type="journal article" date="2019" name="Int. J. Syst. Evol. Microbiol.">
        <title>The Global Catalogue of Microorganisms (GCM) 10K type strain sequencing project: providing services to taxonomists for standard genome sequencing and annotation.</title>
        <authorList>
            <consortium name="The Broad Institute Genomics Platform"/>
            <consortium name="The Broad Institute Genome Sequencing Center for Infectious Disease"/>
            <person name="Wu L."/>
            <person name="Ma J."/>
        </authorList>
    </citation>
    <scope>NUCLEOTIDE SEQUENCE [LARGE SCALE GENOMIC DNA]</scope>
    <source>
        <strain evidence="4">JCM 9371</strain>
    </source>
</reference>
<dbReference type="CDD" id="cd12108">
    <property type="entry name" value="Hr-like"/>
    <property type="match status" value="1"/>
</dbReference>
<evidence type="ECO:0000313" key="4">
    <source>
        <dbReference type="Proteomes" id="UP001597063"/>
    </source>
</evidence>
<feature type="transmembrane region" description="Helical" evidence="1">
    <location>
        <begin position="224"/>
        <end position="248"/>
    </location>
</feature>
<keyword evidence="1" id="KW-0812">Transmembrane</keyword>
<sequence length="354" mass="38013">MSNDTIPAALTFTRSMIVIHRGLRRESRLLGELVAATRPGDRARAGALTAHLSDYLLGLHNHHHGEDELIWPLLLSRVDLDADVVLRMEAQHEKVAATIGRLRELAGTWARTADAGDRDALVAALAEHRAALVEHLDDEETNLLPLAERHLTEAEWNTQGDHFAENTPKSKVLTFLGIVLEDATPQERAEFLSALPAPARAIWRLYGRRHHANRMKRLRQDVRTFRTGTAIAALTGAGITYVGLSYIIDPLGTAPGFGLPAWPSGDAAAWLNVKGVRDLGTGLAVFALLAAGKREALGWVMLAFSTIAAGDMLTILGHHGSKATAFGVHGATAAAVLASGLLLVRAARRGASSV</sequence>
<comment type="caution">
    <text evidence="3">The sequence shown here is derived from an EMBL/GenBank/DDBJ whole genome shotgun (WGS) entry which is preliminary data.</text>
</comment>
<name>A0ABW2XU60_9ACTN</name>
<dbReference type="Gene3D" id="1.20.120.520">
    <property type="entry name" value="nmb1532 protein domain like"/>
    <property type="match status" value="1"/>
</dbReference>
<accession>A0ABW2XU60</accession>
<gene>
    <name evidence="3" type="ORF">ACFQZM_26540</name>
</gene>
<feature type="transmembrane region" description="Helical" evidence="1">
    <location>
        <begin position="323"/>
        <end position="344"/>
    </location>
</feature>
<keyword evidence="1" id="KW-1133">Transmembrane helix</keyword>
<feature type="transmembrane region" description="Helical" evidence="1">
    <location>
        <begin position="268"/>
        <end position="289"/>
    </location>
</feature>
<proteinExistence type="predicted"/>
<dbReference type="Pfam" id="PF01814">
    <property type="entry name" value="Hemerythrin"/>
    <property type="match status" value="1"/>
</dbReference>
<keyword evidence="1" id="KW-0472">Membrane</keyword>
<dbReference type="InterPro" id="IPR012312">
    <property type="entry name" value="Hemerythrin-like"/>
</dbReference>
<dbReference type="RefSeq" id="WP_242619215.1">
    <property type="nucleotide sequence ID" value="NZ_CAACUY010000045.1"/>
</dbReference>
<dbReference type="Proteomes" id="UP001597063">
    <property type="component" value="Unassembled WGS sequence"/>
</dbReference>